<name>A0A2Z7D1N6_9LAMI</name>
<keyword evidence="2" id="KW-1185">Reference proteome</keyword>
<sequence length="166" mass="19081">MNEEVTRVSQNFGVLTIGFSSCAIGGRSADGAIIEQIRVCLTVYSVSFQLRTSRSAQNDADQLRARRTAQDDAIQLKTVQKIALSEDNTENNSELKNSFWFRSYKISDQSVKSSVFSSAKNNSDSFWIRSQEKFTQLRAHKRSNHIYKEQLRAYRIRFRLKDLKSN</sequence>
<accession>A0A2Z7D1N6</accession>
<dbReference type="EMBL" id="KQ992334">
    <property type="protein sequence ID" value="KZV50799.1"/>
    <property type="molecule type" value="Genomic_DNA"/>
</dbReference>
<protein>
    <submittedName>
        <fullName evidence="1">Uncharacterized protein</fullName>
    </submittedName>
</protein>
<proteinExistence type="predicted"/>
<evidence type="ECO:0000313" key="2">
    <source>
        <dbReference type="Proteomes" id="UP000250235"/>
    </source>
</evidence>
<dbReference type="Proteomes" id="UP000250235">
    <property type="component" value="Unassembled WGS sequence"/>
</dbReference>
<dbReference type="AlphaFoldDB" id="A0A2Z7D1N6"/>
<reference evidence="1 2" key="1">
    <citation type="journal article" date="2015" name="Proc. Natl. Acad. Sci. U.S.A.">
        <title>The resurrection genome of Boea hygrometrica: A blueprint for survival of dehydration.</title>
        <authorList>
            <person name="Xiao L."/>
            <person name="Yang G."/>
            <person name="Zhang L."/>
            <person name="Yang X."/>
            <person name="Zhao S."/>
            <person name="Ji Z."/>
            <person name="Zhou Q."/>
            <person name="Hu M."/>
            <person name="Wang Y."/>
            <person name="Chen M."/>
            <person name="Xu Y."/>
            <person name="Jin H."/>
            <person name="Xiao X."/>
            <person name="Hu G."/>
            <person name="Bao F."/>
            <person name="Hu Y."/>
            <person name="Wan P."/>
            <person name="Li L."/>
            <person name="Deng X."/>
            <person name="Kuang T."/>
            <person name="Xiang C."/>
            <person name="Zhu J.K."/>
            <person name="Oliver M.J."/>
            <person name="He Y."/>
        </authorList>
    </citation>
    <scope>NUCLEOTIDE SEQUENCE [LARGE SCALE GENOMIC DNA]</scope>
    <source>
        <strain evidence="2">cv. XS01</strain>
    </source>
</reference>
<gene>
    <name evidence="1" type="ORF">F511_11576</name>
</gene>
<dbReference type="PROSITE" id="PS51257">
    <property type="entry name" value="PROKAR_LIPOPROTEIN"/>
    <property type="match status" value="1"/>
</dbReference>
<evidence type="ECO:0000313" key="1">
    <source>
        <dbReference type="EMBL" id="KZV50799.1"/>
    </source>
</evidence>
<organism evidence="1 2">
    <name type="scientific">Dorcoceras hygrometricum</name>
    <dbReference type="NCBI Taxonomy" id="472368"/>
    <lineage>
        <taxon>Eukaryota</taxon>
        <taxon>Viridiplantae</taxon>
        <taxon>Streptophyta</taxon>
        <taxon>Embryophyta</taxon>
        <taxon>Tracheophyta</taxon>
        <taxon>Spermatophyta</taxon>
        <taxon>Magnoliopsida</taxon>
        <taxon>eudicotyledons</taxon>
        <taxon>Gunneridae</taxon>
        <taxon>Pentapetalae</taxon>
        <taxon>asterids</taxon>
        <taxon>lamiids</taxon>
        <taxon>Lamiales</taxon>
        <taxon>Gesneriaceae</taxon>
        <taxon>Didymocarpoideae</taxon>
        <taxon>Trichosporeae</taxon>
        <taxon>Loxocarpinae</taxon>
        <taxon>Dorcoceras</taxon>
    </lineage>
</organism>